<dbReference type="PANTHER" id="PTHR46018:SF2">
    <property type="entry name" value="ZINC PHOSPHODIESTERASE ELAC PROTEIN 1"/>
    <property type="match status" value="1"/>
</dbReference>
<dbReference type="SUPFAM" id="SSF56281">
    <property type="entry name" value="Metallo-hydrolase/oxidoreductase"/>
    <property type="match status" value="1"/>
</dbReference>
<protein>
    <recommendedName>
        <fullName evidence="2 10">Ribonuclease Z</fullName>
        <shortName evidence="10">RNase Z</shortName>
        <ecNumber evidence="2 10">3.1.26.11</ecNumber>
    </recommendedName>
    <alternativeName>
        <fullName evidence="10">tRNA 3 endonuclease</fullName>
    </alternativeName>
    <alternativeName>
        <fullName evidence="10">tRNase Z</fullName>
    </alternativeName>
</protein>
<evidence type="ECO:0000256" key="1">
    <source>
        <dbReference type="ARBA" id="ARBA00011738"/>
    </source>
</evidence>
<dbReference type="GO" id="GO:0042802">
    <property type="term" value="F:identical protein binding"/>
    <property type="evidence" value="ECO:0007669"/>
    <property type="project" value="UniProtKB-ARBA"/>
</dbReference>
<feature type="binding site" evidence="10">
    <location>
        <position position="65"/>
    </location>
    <ligand>
        <name>Zn(2+)</name>
        <dbReference type="ChEBI" id="CHEBI:29105"/>
        <label>1</label>
        <note>catalytic</note>
    </ligand>
</feature>
<evidence type="ECO:0000256" key="2">
    <source>
        <dbReference type="ARBA" id="ARBA00012477"/>
    </source>
</evidence>
<dbReference type="AlphaFoldDB" id="A0A1I4FMT1"/>
<dbReference type="GO" id="GO:0008270">
    <property type="term" value="F:zinc ion binding"/>
    <property type="evidence" value="ECO:0007669"/>
    <property type="project" value="UniProtKB-UniRule"/>
</dbReference>
<evidence type="ECO:0000256" key="4">
    <source>
        <dbReference type="ARBA" id="ARBA00022722"/>
    </source>
</evidence>
<feature type="binding site" evidence="10">
    <location>
        <position position="216"/>
    </location>
    <ligand>
        <name>Zn(2+)</name>
        <dbReference type="ChEBI" id="CHEBI:29105"/>
        <label>2</label>
        <note>catalytic</note>
    </ligand>
</feature>
<evidence type="ECO:0000256" key="7">
    <source>
        <dbReference type="ARBA" id="ARBA00022801"/>
    </source>
</evidence>
<dbReference type="Pfam" id="PF23023">
    <property type="entry name" value="Anti-Pycsar_Apyc1"/>
    <property type="match status" value="1"/>
</dbReference>
<comment type="subunit">
    <text evidence="1 10">Homodimer.</text>
</comment>
<evidence type="ECO:0000259" key="11">
    <source>
        <dbReference type="Pfam" id="PF12706"/>
    </source>
</evidence>
<name>A0A1I4FMT1_9LACT</name>
<dbReference type="OrthoDB" id="9800940at2"/>
<evidence type="ECO:0000256" key="5">
    <source>
        <dbReference type="ARBA" id="ARBA00022723"/>
    </source>
</evidence>
<evidence type="ECO:0000256" key="9">
    <source>
        <dbReference type="ARBA" id="ARBA00057812"/>
    </source>
</evidence>
<feature type="binding site" evidence="10">
    <location>
        <position position="216"/>
    </location>
    <ligand>
        <name>Zn(2+)</name>
        <dbReference type="ChEBI" id="CHEBI:29105"/>
        <label>1</label>
        <note>catalytic</note>
    </ligand>
</feature>
<sequence>MDIQFLGTGAGQPSRTRKTQAIALKLLDERNEIWLFDCGEATQHQILETSIKPRKITKIFITHLHGDHIFGLPGFLSSRSFQGSSKDEEHTDLELYGPKGLKDFVMTALRMSGSRLGYKIHFHEIETPGKIFEDQTFEVYADTLDHTIFCLGYRVVEKDRPGELDAAALKAAGLPFGPLFGKIKNGETVEYDGKVFHPEDYIGADKQGKVVTILGDTRRTPNAVRLAVGADLLVHEATYEAKESRMARRHGHSTSKQAADVAQEAGVKRLVLTHISARYVGPLVAQLAQEARAVHPNSYVAKDFYEEKVE</sequence>
<reference evidence="12 13" key="1">
    <citation type="submission" date="2016-10" db="EMBL/GenBank/DDBJ databases">
        <authorList>
            <person name="de Groot N.N."/>
        </authorList>
    </citation>
    <scope>NUCLEOTIDE SEQUENCE [LARGE SCALE GENOMIC DNA]</scope>
    <source>
        <strain evidence="12 13">M79</strain>
    </source>
</reference>
<feature type="active site" description="Proton acceptor" evidence="10">
    <location>
        <position position="67"/>
    </location>
</feature>
<dbReference type="Pfam" id="PF12706">
    <property type="entry name" value="Lactamase_B_2"/>
    <property type="match status" value="1"/>
</dbReference>
<evidence type="ECO:0000256" key="6">
    <source>
        <dbReference type="ARBA" id="ARBA00022759"/>
    </source>
</evidence>
<dbReference type="InterPro" id="IPR036866">
    <property type="entry name" value="RibonucZ/Hydroxyglut_hydro"/>
</dbReference>
<dbReference type="Proteomes" id="UP000181969">
    <property type="component" value="Unassembled WGS sequence"/>
</dbReference>
<feature type="binding site" evidence="10">
    <location>
        <position position="146"/>
    </location>
    <ligand>
        <name>Zn(2+)</name>
        <dbReference type="ChEBI" id="CHEBI:29105"/>
        <label>1</label>
        <note>catalytic</note>
    </ligand>
</feature>
<comment type="similarity">
    <text evidence="10">Belongs to the RNase Z family.</text>
</comment>
<proteinExistence type="inferred from homology"/>
<keyword evidence="7 10" id="KW-0378">Hydrolase</keyword>
<evidence type="ECO:0000313" key="13">
    <source>
        <dbReference type="Proteomes" id="UP000181969"/>
    </source>
</evidence>
<evidence type="ECO:0000256" key="8">
    <source>
        <dbReference type="ARBA" id="ARBA00022833"/>
    </source>
</evidence>
<dbReference type="HAMAP" id="MF_01818">
    <property type="entry name" value="RNase_Z_BN"/>
    <property type="match status" value="1"/>
</dbReference>
<gene>
    <name evidence="10" type="primary">rnz</name>
    <name evidence="12" type="ORF">SAMN05216438_10258</name>
</gene>
<dbReference type="NCBIfam" id="TIGR02651">
    <property type="entry name" value="RNase_Z"/>
    <property type="match status" value="1"/>
</dbReference>
<keyword evidence="4 10" id="KW-0540">Nuclease</keyword>
<dbReference type="GO" id="GO:0042781">
    <property type="term" value="F:3'-tRNA processing endoribonuclease activity"/>
    <property type="evidence" value="ECO:0007669"/>
    <property type="project" value="UniProtKB-UniRule"/>
</dbReference>
<dbReference type="Gene3D" id="3.60.15.10">
    <property type="entry name" value="Ribonuclease Z/Hydroxyacylglutathione hydrolase-like"/>
    <property type="match status" value="1"/>
</dbReference>
<feature type="binding site" evidence="10">
    <location>
        <position position="67"/>
    </location>
    <ligand>
        <name>Zn(2+)</name>
        <dbReference type="ChEBI" id="CHEBI:29105"/>
        <label>2</label>
        <note>catalytic</note>
    </ligand>
</feature>
<dbReference type="InterPro" id="IPR001279">
    <property type="entry name" value="Metallo-B-lactamas"/>
</dbReference>
<accession>A0A1I4FMT1</accession>
<comment type="catalytic activity">
    <reaction evidence="10">
        <text>Endonucleolytic cleavage of RNA, removing extra 3' nucleotides from tRNA precursor, generating 3' termini of tRNAs. A 3'-hydroxy group is left at the tRNA terminus and a 5'-phosphoryl group is left at the trailer molecule.</text>
        <dbReference type="EC" id="3.1.26.11"/>
    </reaction>
</comment>
<feature type="binding site" evidence="10">
    <location>
        <position position="274"/>
    </location>
    <ligand>
        <name>Zn(2+)</name>
        <dbReference type="ChEBI" id="CHEBI:29105"/>
        <label>2</label>
        <note>catalytic</note>
    </ligand>
</feature>
<evidence type="ECO:0000256" key="10">
    <source>
        <dbReference type="HAMAP-Rule" id="MF_01818"/>
    </source>
</evidence>
<comment type="function">
    <text evidence="9 10">Zinc phosphodiesterase, which displays some tRNA 3'-processing endonuclease activity. Probably involved in tRNA maturation, by removing a 3'-trailer from precursor tRNA.</text>
</comment>
<comment type="cofactor">
    <cofactor evidence="10">
        <name>Zn(2+)</name>
        <dbReference type="ChEBI" id="CHEBI:29105"/>
    </cofactor>
    <text evidence="10">Binds 2 Zn(2+) ions.</text>
</comment>
<dbReference type="NCBIfam" id="NF000801">
    <property type="entry name" value="PRK00055.1-3"/>
    <property type="match status" value="1"/>
</dbReference>
<keyword evidence="3 10" id="KW-0819">tRNA processing</keyword>
<dbReference type="EMBL" id="FOTJ01000002">
    <property type="protein sequence ID" value="SFL18729.1"/>
    <property type="molecule type" value="Genomic_DNA"/>
</dbReference>
<feature type="binding site" evidence="10">
    <location>
        <position position="68"/>
    </location>
    <ligand>
        <name>Zn(2+)</name>
        <dbReference type="ChEBI" id="CHEBI:29105"/>
        <label>2</label>
        <note>catalytic</note>
    </ligand>
</feature>
<organism evidence="12 13">
    <name type="scientific">Lactococcus garvieae</name>
    <dbReference type="NCBI Taxonomy" id="1363"/>
    <lineage>
        <taxon>Bacteria</taxon>
        <taxon>Bacillati</taxon>
        <taxon>Bacillota</taxon>
        <taxon>Bacilli</taxon>
        <taxon>Lactobacillales</taxon>
        <taxon>Streptococcaceae</taxon>
        <taxon>Lactococcus</taxon>
    </lineage>
</organism>
<dbReference type="CDD" id="cd07717">
    <property type="entry name" value="RNaseZ_ZiPD-like_MBL-fold"/>
    <property type="match status" value="1"/>
</dbReference>
<dbReference type="OMA" id="GTQRQMM"/>
<keyword evidence="5 10" id="KW-0479">Metal-binding</keyword>
<keyword evidence="8 10" id="KW-0862">Zinc</keyword>
<dbReference type="PANTHER" id="PTHR46018">
    <property type="entry name" value="ZINC PHOSPHODIESTERASE ELAC PROTEIN 1"/>
    <property type="match status" value="1"/>
</dbReference>
<dbReference type="InterPro" id="IPR013471">
    <property type="entry name" value="RNase_Z/BN"/>
</dbReference>
<feature type="domain" description="Metallo-beta-lactamase" evidence="11">
    <location>
        <begin position="206"/>
        <end position="275"/>
    </location>
</feature>
<evidence type="ECO:0000313" key="12">
    <source>
        <dbReference type="EMBL" id="SFL18729.1"/>
    </source>
</evidence>
<dbReference type="FunFam" id="3.60.15.10:FF:000002">
    <property type="entry name" value="Ribonuclease Z"/>
    <property type="match status" value="1"/>
</dbReference>
<evidence type="ECO:0000256" key="3">
    <source>
        <dbReference type="ARBA" id="ARBA00022694"/>
    </source>
</evidence>
<dbReference type="EC" id="3.1.26.11" evidence="2 10"/>
<keyword evidence="6 10" id="KW-0255">Endonuclease</keyword>
<dbReference type="RefSeq" id="WP_014024299.1">
    <property type="nucleotide sequence ID" value="NZ_AP027239.1"/>
</dbReference>
<feature type="binding site" evidence="10">
    <location>
        <position position="63"/>
    </location>
    <ligand>
        <name>Zn(2+)</name>
        <dbReference type="ChEBI" id="CHEBI:29105"/>
        <label>1</label>
        <note>catalytic</note>
    </ligand>
</feature>